<feature type="compositionally biased region" description="Basic and acidic residues" evidence="9">
    <location>
        <begin position="991"/>
        <end position="1000"/>
    </location>
</feature>
<comment type="subcellular location">
    <subcellularLocation>
        <location evidence="1">Membrane</location>
        <topology evidence="1">Multi-pass membrane protein</topology>
    </subcellularLocation>
</comment>
<feature type="transmembrane region" description="Helical" evidence="10">
    <location>
        <begin position="193"/>
        <end position="212"/>
    </location>
</feature>
<feature type="transmembrane region" description="Helical" evidence="10">
    <location>
        <begin position="1095"/>
        <end position="1120"/>
    </location>
</feature>
<protein>
    <recommendedName>
        <fullName evidence="15">ATP-binding cassette transporter abc4</fullName>
    </recommendedName>
</protein>
<dbReference type="FunFam" id="3.40.50.300:FF:000838">
    <property type="entry name" value="ABC multidrug transporter (Eurofung)"/>
    <property type="match status" value="1"/>
</dbReference>
<evidence type="ECO:0000256" key="10">
    <source>
        <dbReference type="SAM" id="Phobius"/>
    </source>
</evidence>
<gene>
    <name evidence="13" type="ORF">RDB_LOCUS3955</name>
</gene>
<dbReference type="Gene3D" id="3.40.50.300">
    <property type="entry name" value="P-loop containing nucleotide triphosphate hydrolases"/>
    <property type="match status" value="2"/>
</dbReference>
<evidence type="ECO:0000256" key="6">
    <source>
        <dbReference type="ARBA" id="ARBA00022840"/>
    </source>
</evidence>
<dbReference type="GO" id="GO:0005524">
    <property type="term" value="F:ATP binding"/>
    <property type="evidence" value="ECO:0007669"/>
    <property type="project" value="UniProtKB-KW"/>
</dbReference>
<evidence type="ECO:0000256" key="2">
    <source>
        <dbReference type="ARBA" id="ARBA00022448"/>
    </source>
</evidence>
<dbReference type="PROSITE" id="PS50893">
    <property type="entry name" value="ABC_TRANSPORTER_2"/>
    <property type="match status" value="2"/>
</dbReference>
<dbReference type="SMART" id="SM00382">
    <property type="entry name" value="AAA"/>
    <property type="match status" value="2"/>
</dbReference>
<feature type="transmembrane region" description="Helical" evidence="10">
    <location>
        <begin position="165"/>
        <end position="186"/>
    </location>
</feature>
<name>A0A8H2WL49_9AGAM</name>
<feature type="domain" description="ABC transmembrane type-1" evidence="12">
    <location>
        <begin position="1054"/>
        <end position="1336"/>
    </location>
</feature>
<dbReference type="FunFam" id="1.20.1560.10:FF:000013">
    <property type="entry name" value="ABC transporter C family member 2"/>
    <property type="match status" value="1"/>
</dbReference>
<accession>A0A8H2WL49</accession>
<keyword evidence="6" id="KW-0067">ATP-binding</keyword>
<sequence length="1654" mass="184150">MSQLVLLEAALTAAKPKWTHTLLIPAACAGVSIALLLFNTILAIAPVRRYIAKLRGREVNDRDSPPEHPIVRQHTGFFPDLRSHAKGHGGPTVFSWKVLRLLACLALTGLTIAAIISINEGHSVIGKNEYDLSDEFDIDSDTNTLNKKWEKKHKKRTHWFSTAEWIEISLCLFYTYTTLLAILALTLAPRFRAIVNSHLVGLLLIAFVVYAWRDLVPFATYDLHPADSAGGWLTWSRIGVLTFASVVVPLCIPRVYVPIDPKNPSDIPNPEQTASLISFMLYNFLDPLIWTAYRTRKLEYEQLPPLADYDRASYLKQRSFDELDPLRRTKRRYFFWGLMAVFRREYTIMAITLAIKALMEFAGPVGIKYILQYLEDSDPGYLRPWFWILWLFLGPVLGSIAMQWYIFVKMGSVIRAEGMITQLLFEHSLRIRMVSQVASGSGDKTPKTVFPTVDTASVVESQGAPIDAPKQLVDDEEASDSTGHTAEASNAQTLVASTSSVQGKSNTKGGDMSKEDDNTSSNLVGKINNLMSTDLDNITEGADIMFMLVFAPVQIIFSIFFLYRILGWSSIVGMTFMIISFPIPGKLAQLVNDVQTERMKKTDERIQAISESLNVIRMIKLFGWEKKVTAQVEEKRRIELHYYKKKQWIGQVSANANYVLPLIVMALTFASHTLWFKQKLNASIVFSAIGVFDVLRNQLHILSWQIPMSVQTKVSIDRIDEFLHKAELLDAYTEKIAPEIIEPNPPSADAIGFRNATFTWTRQVPGTPTPSKRNFKLHIDEELLFRRGKINMVVGPTGCGKTSLLMALLGEMHFVPSSPDSWFSLPREGGISYAAQEAWVQNATIRENVLLGTEYDEERYKKVISQCALERDLTLFEAGDQTEVGEKGMTLSGGQKARVSLARAIYSNADIIILDDVLSALDVHTSRWIVDNCFRGDLLAGRTMIIVTHNVAMVSEVADFVVSLGTDGRVTSQGSIDEAFRLNPKLKAEAKKDQELERKGGQTVDDNNPVDKDNTNAKKPDGKLMVAEEVAEGHVGWPALKLFLLALGGFWFWVVYLLGFTLADVAVLGQTYWLGTWARAYEKDPNHPERVDVPFYLGIYGVLCVVGISLYTTAFVVHVLGSVRAARRIHDRLIKAVLGAPLRWLDSTPIGRVIARFTQDIRCIDGSLPNEFQNLVDMTIQLLSRFIAVIVFSPIFTIPGAAVFVIGYWIGQIYITAQLSVKREMSNARSPLFSHFGAALQGITSIRAYGAQDLFKNEALKRVDKYTRSGRTFFNLNRWICIRMDAIGGLFAAGLAAYMVYYRTSIDASNTGFSLNMAIGFSGGIIWWVRVLNDFEVQGNSLERIQDYIQIEQEPESTPEKVPPAFWPASGNITVENLTARYSKEESTPEKVPPAYWPASGNITVENLTARYSKDGPAVLHNVSFEIKSGERVGVVGRTGSGKSSLTLSLLRMIPIEGNVYYDGIPTHAVNLDALRSNITIIPQQPDLMSGTVRQNLDPFDEYDDAVLNAALSSAGLDAVQSEDDDNYIGLDSGVSASGGNFSLGQRQILALARAIVRRSKVLILDEATAAIDYNTDTAIQKSIRTELKDRTLIIVAHRLQTICDADKILVLEAGKIIEFDSPAALLRKESGTFKSLVDESGDRDALYAMAKGQ</sequence>
<keyword evidence="2" id="KW-0813">Transport</keyword>
<dbReference type="CDD" id="cd03244">
    <property type="entry name" value="ABCC_MRP_domain2"/>
    <property type="match status" value="1"/>
</dbReference>
<proteinExistence type="predicted"/>
<dbReference type="OrthoDB" id="2985014at2759"/>
<dbReference type="GO" id="GO:0016020">
    <property type="term" value="C:membrane"/>
    <property type="evidence" value="ECO:0007669"/>
    <property type="project" value="UniProtKB-SubCell"/>
</dbReference>
<feature type="transmembrane region" description="Helical" evidence="10">
    <location>
        <begin position="232"/>
        <end position="252"/>
    </location>
</feature>
<feature type="transmembrane region" description="Helical" evidence="10">
    <location>
        <begin position="1050"/>
        <end position="1075"/>
    </location>
</feature>
<dbReference type="FunFam" id="3.40.50.300:FF:000973">
    <property type="entry name" value="Multidrug resistance-associated protein 4"/>
    <property type="match status" value="1"/>
</dbReference>
<feature type="transmembrane region" description="Helical" evidence="10">
    <location>
        <begin position="571"/>
        <end position="591"/>
    </location>
</feature>
<keyword evidence="7 10" id="KW-1133">Transmembrane helix</keyword>
<dbReference type="PANTHER" id="PTHR24223:SF356">
    <property type="entry name" value="ATP-BINDING CASSETTE TRANSPORTER ABC4"/>
    <property type="match status" value="1"/>
</dbReference>
<evidence type="ECO:0000313" key="13">
    <source>
        <dbReference type="EMBL" id="CAE6383566.1"/>
    </source>
</evidence>
<dbReference type="InterPro" id="IPR027417">
    <property type="entry name" value="P-loop_NTPase"/>
</dbReference>
<evidence type="ECO:0000256" key="8">
    <source>
        <dbReference type="ARBA" id="ARBA00023136"/>
    </source>
</evidence>
<evidence type="ECO:0000256" key="4">
    <source>
        <dbReference type="ARBA" id="ARBA00022737"/>
    </source>
</evidence>
<dbReference type="Gene3D" id="1.20.1560.10">
    <property type="entry name" value="ABC transporter type 1, transmembrane domain"/>
    <property type="match status" value="3"/>
</dbReference>
<dbReference type="InterPro" id="IPR011527">
    <property type="entry name" value="ABC1_TM_dom"/>
</dbReference>
<evidence type="ECO:0000256" key="9">
    <source>
        <dbReference type="SAM" id="MobiDB-lite"/>
    </source>
</evidence>
<evidence type="ECO:0000259" key="11">
    <source>
        <dbReference type="PROSITE" id="PS50893"/>
    </source>
</evidence>
<dbReference type="PROSITE" id="PS00211">
    <property type="entry name" value="ABC_TRANSPORTER_1"/>
    <property type="match status" value="1"/>
</dbReference>
<organism evidence="13 14">
    <name type="scientific">Rhizoctonia solani</name>
    <dbReference type="NCBI Taxonomy" id="456999"/>
    <lineage>
        <taxon>Eukaryota</taxon>
        <taxon>Fungi</taxon>
        <taxon>Dikarya</taxon>
        <taxon>Basidiomycota</taxon>
        <taxon>Agaricomycotina</taxon>
        <taxon>Agaricomycetes</taxon>
        <taxon>Cantharellales</taxon>
        <taxon>Ceratobasidiaceae</taxon>
        <taxon>Rhizoctonia</taxon>
    </lineage>
</organism>
<dbReference type="PROSITE" id="PS50929">
    <property type="entry name" value="ABC_TM1F"/>
    <property type="match status" value="2"/>
</dbReference>
<feature type="transmembrane region" description="Helical" evidence="10">
    <location>
        <begin position="22"/>
        <end position="47"/>
    </location>
</feature>
<feature type="transmembrane region" description="Helical" evidence="10">
    <location>
        <begin position="1313"/>
        <end position="1331"/>
    </location>
</feature>
<reference evidence="13" key="1">
    <citation type="submission" date="2021-01" db="EMBL/GenBank/DDBJ databases">
        <authorList>
            <person name="Kaushik A."/>
        </authorList>
    </citation>
    <scope>NUCLEOTIDE SEQUENCE</scope>
    <source>
        <strain evidence="13">AG3-1AP</strain>
    </source>
</reference>
<dbReference type="CDD" id="cd18604">
    <property type="entry name" value="ABC_6TM_VMR1_D2_like"/>
    <property type="match status" value="1"/>
</dbReference>
<comment type="caution">
    <text evidence="13">The sequence shown here is derived from an EMBL/GenBank/DDBJ whole genome shotgun (WGS) entry which is preliminary data.</text>
</comment>
<feature type="transmembrane region" description="Helical" evidence="10">
    <location>
        <begin position="385"/>
        <end position="407"/>
    </location>
</feature>
<dbReference type="CDD" id="cd03250">
    <property type="entry name" value="ABCC_MRP_domain1"/>
    <property type="match status" value="1"/>
</dbReference>
<dbReference type="Pfam" id="PF00005">
    <property type="entry name" value="ABC_tran"/>
    <property type="match status" value="2"/>
</dbReference>
<feature type="transmembrane region" description="Helical" evidence="10">
    <location>
        <begin position="1276"/>
        <end position="1301"/>
    </location>
</feature>
<dbReference type="InterPro" id="IPR003439">
    <property type="entry name" value="ABC_transporter-like_ATP-bd"/>
</dbReference>
<feature type="compositionally biased region" description="Polar residues" evidence="9">
    <location>
        <begin position="480"/>
        <end position="508"/>
    </location>
</feature>
<dbReference type="GO" id="GO:0140359">
    <property type="term" value="F:ABC-type transporter activity"/>
    <property type="evidence" value="ECO:0007669"/>
    <property type="project" value="InterPro"/>
</dbReference>
<evidence type="ECO:0000256" key="7">
    <source>
        <dbReference type="ARBA" id="ARBA00022989"/>
    </source>
</evidence>
<feature type="region of interest" description="Disordered" evidence="9">
    <location>
        <begin position="469"/>
        <end position="520"/>
    </location>
</feature>
<dbReference type="InterPro" id="IPR036640">
    <property type="entry name" value="ABC1_TM_sf"/>
</dbReference>
<dbReference type="InterPro" id="IPR017871">
    <property type="entry name" value="ABC_transporter-like_CS"/>
</dbReference>
<evidence type="ECO:0008006" key="15">
    <source>
        <dbReference type="Google" id="ProtNLM"/>
    </source>
</evidence>
<feature type="transmembrane region" description="Helical" evidence="10">
    <location>
        <begin position="544"/>
        <end position="565"/>
    </location>
</feature>
<feature type="compositionally biased region" description="Basic and acidic residues" evidence="9">
    <location>
        <begin position="1009"/>
        <end position="1019"/>
    </location>
</feature>
<keyword evidence="4" id="KW-0677">Repeat</keyword>
<dbReference type="PANTHER" id="PTHR24223">
    <property type="entry name" value="ATP-BINDING CASSETTE SUB-FAMILY C"/>
    <property type="match status" value="1"/>
</dbReference>
<keyword evidence="5" id="KW-0547">Nucleotide-binding</keyword>
<feature type="transmembrane region" description="Helical" evidence="10">
    <location>
        <begin position="654"/>
        <end position="674"/>
    </location>
</feature>
<feature type="domain" description="ABC transmembrane type-1" evidence="12">
    <location>
        <begin position="348"/>
        <end position="711"/>
    </location>
</feature>
<evidence type="ECO:0000256" key="5">
    <source>
        <dbReference type="ARBA" id="ARBA00022741"/>
    </source>
</evidence>
<feature type="transmembrane region" description="Helical" evidence="10">
    <location>
        <begin position="1186"/>
        <end position="1210"/>
    </location>
</feature>
<dbReference type="SUPFAM" id="SSF90123">
    <property type="entry name" value="ABC transporter transmembrane region"/>
    <property type="match status" value="2"/>
</dbReference>
<feature type="domain" description="ABC transporter" evidence="11">
    <location>
        <begin position="1403"/>
        <end position="1639"/>
    </location>
</feature>
<evidence type="ECO:0000256" key="1">
    <source>
        <dbReference type="ARBA" id="ARBA00004141"/>
    </source>
</evidence>
<evidence type="ECO:0000259" key="12">
    <source>
        <dbReference type="PROSITE" id="PS50929"/>
    </source>
</evidence>
<keyword evidence="8 10" id="KW-0472">Membrane</keyword>
<dbReference type="InterPro" id="IPR003593">
    <property type="entry name" value="AAA+_ATPase"/>
</dbReference>
<feature type="transmembrane region" description="Helical" evidence="10">
    <location>
        <begin position="98"/>
        <end position="118"/>
    </location>
</feature>
<dbReference type="Pfam" id="PF00664">
    <property type="entry name" value="ABC_membrane"/>
    <property type="match status" value="2"/>
</dbReference>
<feature type="domain" description="ABC transporter" evidence="11">
    <location>
        <begin position="751"/>
        <end position="992"/>
    </location>
</feature>
<dbReference type="InterPro" id="IPR050173">
    <property type="entry name" value="ABC_transporter_C-like"/>
</dbReference>
<dbReference type="EMBL" id="CAJMWV010000222">
    <property type="protein sequence ID" value="CAE6383566.1"/>
    <property type="molecule type" value="Genomic_DNA"/>
</dbReference>
<keyword evidence="3 10" id="KW-0812">Transmembrane</keyword>
<dbReference type="Proteomes" id="UP000663831">
    <property type="component" value="Unassembled WGS sequence"/>
</dbReference>
<evidence type="ECO:0000256" key="3">
    <source>
        <dbReference type="ARBA" id="ARBA00022692"/>
    </source>
</evidence>
<feature type="transmembrane region" description="Helical" evidence="10">
    <location>
        <begin position="333"/>
        <end position="355"/>
    </location>
</feature>
<feature type="region of interest" description="Disordered" evidence="9">
    <location>
        <begin position="991"/>
        <end position="1019"/>
    </location>
</feature>
<dbReference type="SUPFAM" id="SSF52540">
    <property type="entry name" value="P-loop containing nucleoside triphosphate hydrolases"/>
    <property type="match status" value="2"/>
</dbReference>
<dbReference type="CDD" id="cd18596">
    <property type="entry name" value="ABC_6TM_VMR1_D1_like"/>
    <property type="match status" value="1"/>
</dbReference>
<evidence type="ECO:0000313" key="14">
    <source>
        <dbReference type="Proteomes" id="UP000663831"/>
    </source>
</evidence>
<dbReference type="GO" id="GO:0016887">
    <property type="term" value="F:ATP hydrolysis activity"/>
    <property type="evidence" value="ECO:0007669"/>
    <property type="project" value="InterPro"/>
</dbReference>